<feature type="region of interest" description="Disordered" evidence="5">
    <location>
        <begin position="124"/>
        <end position="153"/>
    </location>
</feature>
<keyword evidence="9" id="KW-1185">Reference proteome</keyword>
<proteinExistence type="predicted"/>
<evidence type="ECO:0000259" key="7">
    <source>
        <dbReference type="PROSITE" id="PS50847"/>
    </source>
</evidence>
<evidence type="ECO:0000256" key="4">
    <source>
        <dbReference type="ARBA" id="ARBA00023088"/>
    </source>
</evidence>
<gene>
    <name evidence="8" type="ORF">FXF69_23385</name>
</gene>
<keyword evidence="6" id="KW-0812">Transmembrane</keyword>
<name>A0A5D0NHL3_9ACTN</name>
<keyword evidence="6" id="KW-0472">Membrane</keyword>
<dbReference type="RefSeq" id="WP_067896132.1">
    <property type="nucleotide sequence ID" value="NZ_VSFG01000005.1"/>
</dbReference>
<comment type="caution">
    <text evidence="8">The sequence shown here is derived from an EMBL/GenBank/DDBJ whole genome shotgun (WGS) entry which is preliminary data.</text>
</comment>
<sequence>MLLNPLALVPVLAATLSLGSLDPSPTPTATSPSPTGPPPAASVTVTPSSVDAGGASVTVGAICADGTGKAVAKSDAFTENGAFNGAAKITVKTSATAKPGKYTVSLLCDGTTVSASTTLLVNQVTPTTPPVSPAPTGPVPSGPPQTGGGSTAAPSPLLFGGVVLIGAGAMAGAVALRRRREGGG</sequence>
<keyword evidence="4" id="KW-0572">Peptidoglycan-anchor</keyword>
<dbReference type="EMBL" id="VSFG01000005">
    <property type="protein sequence ID" value="TYB43917.1"/>
    <property type="molecule type" value="Genomic_DNA"/>
</dbReference>
<keyword evidence="3" id="KW-0732">Signal</keyword>
<accession>A0A5D0NHL3</accession>
<dbReference type="AlphaFoldDB" id="A0A5D0NHL3"/>
<feature type="domain" description="Gram-positive cocci surface proteins LPxTG" evidence="7">
    <location>
        <begin position="143"/>
        <end position="184"/>
    </location>
</feature>
<protein>
    <recommendedName>
        <fullName evidence="7">Gram-positive cocci surface proteins LPxTG domain-containing protein</fullName>
    </recommendedName>
</protein>
<dbReference type="InterPro" id="IPR019931">
    <property type="entry name" value="LPXTG_anchor"/>
</dbReference>
<dbReference type="STRING" id="1220554.GCA_001552135_05042"/>
<evidence type="ECO:0000256" key="5">
    <source>
        <dbReference type="SAM" id="MobiDB-lite"/>
    </source>
</evidence>
<feature type="region of interest" description="Disordered" evidence="5">
    <location>
        <begin position="22"/>
        <end position="45"/>
    </location>
</feature>
<evidence type="ECO:0000256" key="6">
    <source>
        <dbReference type="SAM" id="Phobius"/>
    </source>
</evidence>
<feature type="compositionally biased region" description="Pro residues" evidence="5">
    <location>
        <begin position="127"/>
        <end position="143"/>
    </location>
</feature>
<keyword evidence="1" id="KW-0134">Cell wall</keyword>
<evidence type="ECO:0000256" key="3">
    <source>
        <dbReference type="ARBA" id="ARBA00022729"/>
    </source>
</evidence>
<dbReference type="Proteomes" id="UP000323380">
    <property type="component" value="Unassembled WGS sequence"/>
</dbReference>
<evidence type="ECO:0000313" key="9">
    <source>
        <dbReference type="Proteomes" id="UP000323380"/>
    </source>
</evidence>
<dbReference type="PROSITE" id="PS50847">
    <property type="entry name" value="GRAM_POS_ANCHORING"/>
    <property type="match status" value="1"/>
</dbReference>
<keyword evidence="2" id="KW-0964">Secreted</keyword>
<organism evidence="8 9">
    <name type="scientific">Actinomadura chibensis</name>
    <dbReference type="NCBI Taxonomy" id="392828"/>
    <lineage>
        <taxon>Bacteria</taxon>
        <taxon>Bacillati</taxon>
        <taxon>Actinomycetota</taxon>
        <taxon>Actinomycetes</taxon>
        <taxon>Streptosporangiales</taxon>
        <taxon>Thermomonosporaceae</taxon>
        <taxon>Actinomadura</taxon>
    </lineage>
</organism>
<reference evidence="8 9" key="1">
    <citation type="submission" date="2019-08" db="EMBL/GenBank/DDBJ databases">
        <title>Actinomadura sp. nov. CYP1-5 isolated from mountain soil.</title>
        <authorList>
            <person name="Songsumanus A."/>
            <person name="Kuncharoen N."/>
            <person name="Kudo T."/>
            <person name="Yuki M."/>
            <person name="Igarashi Y."/>
            <person name="Tanasupawat S."/>
        </authorList>
    </citation>
    <scope>NUCLEOTIDE SEQUENCE [LARGE SCALE GENOMIC DNA]</scope>
    <source>
        <strain evidence="8 9">JCM 14158</strain>
    </source>
</reference>
<keyword evidence="6" id="KW-1133">Transmembrane helix</keyword>
<evidence type="ECO:0000256" key="2">
    <source>
        <dbReference type="ARBA" id="ARBA00022525"/>
    </source>
</evidence>
<feature type="transmembrane region" description="Helical" evidence="6">
    <location>
        <begin position="157"/>
        <end position="176"/>
    </location>
</feature>
<evidence type="ECO:0000256" key="1">
    <source>
        <dbReference type="ARBA" id="ARBA00022512"/>
    </source>
</evidence>
<evidence type="ECO:0000313" key="8">
    <source>
        <dbReference type="EMBL" id="TYB43917.1"/>
    </source>
</evidence>